<proteinExistence type="predicted"/>
<dbReference type="EMBL" id="JAATIP010000090">
    <property type="protein sequence ID" value="KAF4375395.1"/>
    <property type="molecule type" value="Genomic_DNA"/>
</dbReference>
<dbReference type="EMBL" id="JAATIQ010000163">
    <property type="protein sequence ID" value="KAF4375299.1"/>
    <property type="molecule type" value="Genomic_DNA"/>
</dbReference>
<keyword evidence="4" id="KW-1185">Reference proteome</keyword>
<accession>A0A7J6FZX1</accession>
<sequence length="59" mass="6454">KKAFINQTPKSITLLALVIRQYGEKKVKLVMGVDGGVENLEANLIAIKAVLTDAEMKKL</sequence>
<evidence type="ECO:0000313" key="1">
    <source>
        <dbReference type="EMBL" id="KAF4375299.1"/>
    </source>
</evidence>
<organism evidence="1 4">
    <name type="scientific">Cannabis sativa</name>
    <name type="common">Hemp</name>
    <name type="synonym">Marijuana</name>
    <dbReference type="NCBI Taxonomy" id="3483"/>
    <lineage>
        <taxon>Eukaryota</taxon>
        <taxon>Viridiplantae</taxon>
        <taxon>Streptophyta</taxon>
        <taxon>Embryophyta</taxon>
        <taxon>Tracheophyta</taxon>
        <taxon>Spermatophyta</taxon>
        <taxon>Magnoliopsida</taxon>
        <taxon>eudicotyledons</taxon>
        <taxon>Gunneridae</taxon>
        <taxon>Pentapetalae</taxon>
        <taxon>rosids</taxon>
        <taxon>fabids</taxon>
        <taxon>Rosales</taxon>
        <taxon>Cannabaceae</taxon>
        <taxon>Cannabis</taxon>
    </lineage>
</organism>
<reference evidence="3 4" key="1">
    <citation type="journal article" date="2020" name="bioRxiv">
        <title>Sequence and annotation of 42 cannabis genomes reveals extensive copy number variation in cannabinoid synthesis and pathogen resistance genes.</title>
        <authorList>
            <person name="Mckernan K.J."/>
            <person name="Helbert Y."/>
            <person name="Kane L.T."/>
            <person name="Ebling H."/>
            <person name="Zhang L."/>
            <person name="Liu B."/>
            <person name="Eaton Z."/>
            <person name="Mclaughlin S."/>
            <person name="Kingan S."/>
            <person name="Baybayan P."/>
            <person name="Concepcion G."/>
            <person name="Jordan M."/>
            <person name="Riva A."/>
            <person name="Barbazuk W."/>
            <person name="Harkins T."/>
        </authorList>
    </citation>
    <scope>NUCLEOTIDE SEQUENCE [LARGE SCALE GENOMIC DNA]</scope>
    <source>
        <strain evidence="3 4">cv. Jamaican Lion 4</strain>
        <strain evidence="1">Father</strain>
        <strain evidence="2">Mother</strain>
        <tissue evidence="1">Leaf</tissue>
    </source>
</reference>
<dbReference type="Proteomes" id="UP000525078">
    <property type="component" value="Unassembled WGS sequence"/>
</dbReference>
<evidence type="ECO:0000313" key="2">
    <source>
        <dbReference type="EMBL" id="KAF4375395.1"/>
    </source>
</evidence>
<comment type="caution">
    <text evidence="1">The sequence shown here is derived from an EMBL/GenBank/DDBJ whole genome shotgun (WGS) entry which is preliminary data.</text>
</comment>
<gene>
    <name evidence="2" type="ORF">F8388_024054</name>
    <name evidence="1" type="ORF">G4B88_021965</name>
</gene>
<protein>
    <submittedName>
        <fullName evidence="1">Uncharacterized protein</fullName>
    </submittedName>
</protein>
<evidence type="ECO:0000313" key="3">
    <source>
        <dbReference type="Proteomes" id="UP000525078"/>
    </source>
</evidence>
<name>A0A7J6FZX1_CANSA</name>
<dbReference type="AlphaFoldDB" id="A0A7J6FZX1"/>
<feature type="non-terminal residue" evidence="1">
    <location>
        <position position="59"/>
    </location>
</feature>
<evidence type="ECO:0000313" key="4">
    <source>
        <dbReference type="Proteomes" id="UP000583929"/>
    </source>
</evidence>
<dbReference type="Proteomes" id="UP000583929">
    <property type="component" value="Unassembled WGS sequence"/>
</dbReference>